<protein>
    <recommendedName>
        <fullName evidence="3">NAD(P)H-binding protein</fullName>
    </recommendedName>
</protein>
<evidence type="ECO:0008006" key="3">
    <source>
        <dbReference type="Google" id="ProtNLM"/>
    </source>
</evidence>
<gene>
    <name evidence="1" type="ORF">ACFS25_08390</name>
</gene>
<organism evidence="1 2">
    <name type="scientific">Spirosoma flavum</name>
    <dbReference type="NCBI Taxonomy" id="2048557"/>
    <lineage>
        <taxon>Bacteria</taxon>
        <taxon>Pseudomonadati</taxon>
        <taxon>Bacteroidota</taxon>
        <taxon>Cytophagia</taxon>
        <taxon>Cytophagales</taxon>
        <taxon>Cytophagaceae</taxon>
        <taxon>Spirosoma</taxon>
    </lineage>
</organism>
<accession>A0ABW6AED8</accession>
<sequence length="59" mass="6207">MKIIVTGSLGNISRPLAQELVQKGHTVTVVSSRADRKQEIEALGAKPAIGSFAMGHHIG</sequence>
<evidence type="ECO:0000313" key="2">
    <source>
        <dbReference type="Proteomes" id="UP001597512"/>
    </source>
</evidence>
<evidence type="ECO:0000313" key="1">
    <source>
        <dbReference type="EMBL" id="MFD2933796.1"/>
    </source>
</evidence>
<dbReference type="InterPro" id="IPR036291">
    <property type="entry name" value="NAD(P)-bd_dom_sf"/>
</dbReference>
<proteinExistence type="predicted"/>
<name>A0ABW6AED8_9BACT</name>
<dbReference type="RefSeq" id="WP_381498580.1">
    <property type="nucleotide sequence ID" value="NZ_JBHUOM010000002.1"/>
</dbReference>
<dbReference type="Proteomes" id="UP001597512">
    <property type="component" value="Unassembled WGS sequence"/>
</dbReference>
<comment type="caution">
    <text evidence="1">The sequence shown here is derived from an EMBL/GenBank/DDBJ whole genome shotgun (WGS) entry which is preliminary data.</text>
</comment>
<dbReference type="SUPFAM" id="SSF51735">
    <property type="entry name" value="NAD(P)-binding Rossmann-fold domains"/>
    <property type="match status" value="1"/>
</dbReference>
<dbReference type="Gene3D" id="3.40.50.720">
    <property type="entry name" value="NAD(P)-binding Rossmann-like Domain"/>
    <property type="match status" value="1"/>
</dbReference>
<reference evidence="2" key="1">
    <citation type="journal article" date="2019" name="Int. J. Syst. Evol. Microbiol.">
        <title>The Global Catalogue of Microorganisms (GCM) 10K type strain sequencing project: providing services to taxonomists for standard genome sequencing and annotation.</title>
        <authorList>
            <consortium name="The Broad Institute Genomics Platform"/>
            <consortium name="The Broad Institute Genome Sequencing Center for Infectious Disease"/>
            <person name="Wu L."/>
            <person name="Ma J."/>
        </authorList>
    </citation>
    <scope>NUCLEOTIDE SEQUENCE [LARGE SCALE GENOMIC DNA]</scope>
    <source>
        <strain evidence="2">KCTC 52490</strain>
    </source>
</reference>
<keyword evidence="2" id="KW-1185">Reference proteome</keyword>
<dbReference type="EMBL" id="JBHUOM010000002">
    <property type="protein sequence ID" value="MFD2933796.1"/>
    <property type="molecule type" value="Genomic_DNA"/>
</dbReference>